<organism evidence="5 6">
    <name type="scientific">Adhaeribacter aerolatus</name>
    <dbReference type="NCBI Taxonomy" id="670289"/>
    <lineage>
        <taxon>Bacteria</taxon>
        <taxon>Pseudomonadati</taxon>
        <taxon>Bacteroidota</taxon>
        <taxon>Cytophagia</taxon>
        <taxon>Cytophagales</taxon>
        <taxon>Hymenobacteraceae</taxon>
        <taxon>Adhaeribacter</taxon>
    </lineage>
</organism>
<dbReference type="CDD" id="cd06268">
    <property type="entry name" value="PBP1_ABC_transporter_LIVBP-like"/>
    <property type="match status" value="1"/>
</dbReference>
<dbReference type="AlphaFoldDB" id="A0A512AY70"/>
<dbReference type="Gene3D" id="3.40.50.2300">
    <property type="match status" value="2"/>
</dbReference>
<evidence type="ECO:0000256" key="1">
    <source>
        <dbReference type="ARBA" id="ARBA00010062"/>
    </source>
</evidence>
<dbReference type="Pfam" id="PF13458">
    <property type="entry name" value="Peripla_BP_6"/>
    <property type="match status" value="1"/>
</dbReference>
<feature type="chain" id="PRO_5021872088" description="Leucine-binding protein domain-containing protein" evidence="3">
    <location>
        <begin position="32"/>
        <end position="571"/>
    </location>
</feature>
<comment type="caution">
    <text evidence="5">The sequence shown here is derived from an EMBL/GenBank/DDBJ whole genome shotgun (WGS) entry which is preliminary data.</text>
</comment>
<name>A0A512AY70_9BACT</name>
<dbReference type="InterPro" id="IPR051010">
    <property type="entry name" value="BCAA_transport"/>
</dbReference>
<dbReference type="EMBL" id="BJYS01000016">
    <property type="protein sequence ID" value="GEO04654.1"/>
    <property type="molecule type" value="Genomic_DNA"/>
</dbReference>
<evidence type="ECO:0000259" key="4">
    <source>
        <dbReference type="Pfam" id="PF13458"/>
    </source>
</evidence>
<dbReference type="Proteomes" id="UP000321532">
    <property type="component" value="Unassembled WGS sequence"/>
</dbReference>
<keyword evidence="2 3" id="KW-0732">Signal</keyword>
<dbReference type="SUPFAM" id="SSF53822">
    <property type="entry name" value="Periplasmic binding protein-like I"/>
    <property type="match status" value="1"/>
</dbReference>
<dbReference type="InterPro" id="IPR028082">
    <property type="entry name" value="Peripla_BP_I"/>
</dbReference>
<evidence type="ECO:0000313" key="5">
    <source>
        <dbReference type="EMBL" id="GEO04654.1"/>
    </source>
</evidence>
<dbReference type="InterPro" id="IPR028081">
    <property type="entry name" value="Leu-bd"/>
</dbReference>
<feature type="domain" description="Leucine-binding protein" evidence="4">
    <location>
        <begin position="255"/>
        <end position="522"/>
    </location>
</feature>
<reference evidence="5 6" key="1">
    <citation type="submission" date="2019-07" db="EMBL/GenBank/DDBJ databases">
        <title>Whole genome shotgun sequence of Adhaeribacter aerolatus NBRC 106133.</title>
        <authorList>
            <person name="Hosoyama A."/>
            <person name="Uohara A."/>
            <person name="Ohji S."/>
            <person name="Ichikawa N."/>
        </authorList>
    </citation>
    <scope>NUCLEOTIDE SEQUENCE [LARGE SCALE GENOMIC DNA]</scope>
    <source>
        <strain evidence="5 6">NBRC 106133</strain>
    </source>
</reference>
<evidence type="ECO:0000313" key="6">
    <source>
        <dbReference type="Proteomes" id="UP000321532"/>
    </source>
</evidence>
<gene>
    <name evidence="5" type="ORF">AAE02nite_23180</name>
</gene>
<evidence type="ECO:0000256" key="2">
    <source>
        <dbReference type="ARBA" id="ARBA00022729"/>
    </source>
</evidence>
<dbReference type="Gene3D" id="1.25.40.10">
    <property type="entry name" value="Tetratricopeptide repeat domain"/>
    <property type="match status" value="1"/>
</dbReference>
<sequence>MGINMNQCYFLKARLVLYWLAFLFLPLSVSAQSAAELDTRLANGRLLLDQQKYELAMAEFVPVVNAPKNYRNLPEALYFYSVAALNAKRVREAGGRIDQLLQQFPSWENLDEARYVGAAIAFEQKDYAKALALLNDIKAKEFDDDKAKIKGLYLPRIIEKEAFTRLYQQNPDDRELATAYADKLAGGWYTEADKETLENIVSKFKLDKKKYSGKALASGRKTQYNVAVLLPFGLNEPNSAQALRKNQFVTDLYAGMQMAKDSLARNNINLNLFSYDAPADTNQVKKVLSLPEMANMDLIIGPVYKSANKIISRFAQQHQIIAVNPLSDDISLIRNNPYLYLFQPSIATQARKSANFAYDNFGPNGAVIIYSNTEDGMEYARVYRAEFEKRGGKVLLSKAVSPSSTASGLYSGVDFTKVGHLMIASNSMPVAVNTMSTLERLPGKIPVITFASWLDISQMSLDQLDNQEIYFLNPKFVDTSLPAVREFKKDYKARYHIPPSVYAYTGFDLLYYFGNILARHGSHFNSTLAAEGPISGAFFQGIGYNAERDNQYIPFLKLDNLQINVVNPVFK</sequence>
<accession>A0A512AY70</accession>
<evidence type="ECO:0000256" key="3">
    <source>
        <dbReference type="SAM" id="SignalP"/>
    </source>
</evidence>
<comment type="similarity">
    <text evidence="1">Belongs to the leucine-binding protein family.</text>
</comment>
<dbReference type="SUPFAM" id="SSF48452">
    <property type="entry name" value="TPR-like"/>
    <property type="match status" value="1"/>
</dbReference>
<dbReference type="PANTHER" id="PTHR30483:SF6">
    <property type="entry name" value="PERIPLASMIC BINDING PROTEIN OF ABC TRANSPORTER FOR NATURAL AMINO ACIDS"/>
    <property type="match status" value="1"/>
</dbReference>
<proteinExistence type="inferred from homology"/>
<dbReference type="PANTHER" id="PTHR30483">
    <property type="entry name" value="LEUCINE-SPECIFIC-BINDING PROTEIN"/>
    <property type="match status" value="1"/>
</dbReference>
<dbReference type="InterPro" id="IPR011990">
    <property type="entry name" value="TPR-like_helical_dom_sf"/>
</dbReference>
<feature type="signal peptide" evidence="3">
    <location>
        <begin position="1"/>
        <end position="31"/>
    </location>
</feature>
<keyword evidence="6" id="KW-1185">Reference proteome</keyword>
<protein>
    <recommendedName>
        <fullName evidence="4">Leucine-binding protein domain-containing protein</fullName>
    </recommendedName>
</protein>
<dbReference type="OrthoDB" id="1490998at2"/>